<evidence type="ECO:0000259" key="4">
    <source>
        <dbReference type="PROSITE" id="PS50977"/>
    </source>
</evidence>
<comment type="caution">
    <text evidence="5">The sequence shown here is derived from an EMBL/GenBank/DDBJ whole genome shotgun (WGS) entry which is preliminary data.</text>
</comment>
<keyword evidence="1 2" id="KW-0238">DNA-binding</keyword>
<evidence type="ECO:0000256" key="3">
    <source>
        <dbReference type="SAM" id="MobiDB-lite"/>
    </source>
</evidence>
<feature type="DNA-binding region" description="H-T-H motif" evidence="2">
    <location>
        <begin position="60"/>
        <end position="79"/>
    </location>
</feature>
<dbReference type="GO" id="GO:0000976">
    <property type="term" value="F:transcription cis-regulatory region binding"/>
    <property type="evidence" value="ECO:0007669"/>
    <property type="project" value="TreeGrafter"/>
</dbReference>
<dbReference type="PANTHER" id="PTHR30055">
    <property type="entry name" value="HTH-TYPE TRANSCRIPTIONAL REGULATOR RUTR"/>
    <property type="match status" value="1"/>
</dbReference>
<dbReference type="AlphaFoldDB" id="A0A9X2EIX6"/>
<feature type="compositionally biased region" description="Polar residues" evidence="3">
    <location>
        <begin position="1"/>
        <end position="10"/>
    </location>
</feature>
<gene>
    <name evidence="5" type="ORF">NDR86_36445</name>
</gene>
<feature type="region of interest" description="Disordered" evidence="3">
    <location>
        <begin position="1"/>
        <end position="39"/>
    </location>
</feature>
<accession>A0A9X2EIX6</accession>
<dbReference type="RefSeq" id="WP_251918776.1">
    <property type="nucleotide sequence ID" value="NZ_JAMRXG010000032.1"/>
</dbReference>
<dbReference type="PANTHER" id="PTHR30055:SF231">
    <property type="entry name" value="TRANSCRIPTIONAL REGULATORY PROTEIN (PROBABLY DEOR-FAMILY)-RELATED"/>
    <property type="match status" value="1"/>
</dbReference>
<keyword evidence="6" id="KW-1185">Reference proteome</keyword>
<feature type="compositionally biased region" description="Basic and acidic residues" evidence="3">
    <location>
        <begin position="12"/>
        <end position="33"/>
    </location>
</feature>
<organism evidence="5 6">
    <name type="scientific">Nocardia pulmonis</name>
    <dbReference type="NCBI Taxonomy" id="2951408"/>
    <lineage>
        <taxon>Bacteria</taxon>
        <taxon>Bacillati</taxon>
        <taxon>Actinomycetota</taxon>
        <taxon>Actinomycetes</taxon>
        <taxon>Mycobacteriales</taxon>
        <taxon>Nocardiaceae</taxon>
        <taxon>Nocardia</taxon>
    </lineage>
</organism>
<sequence length="211" mass="22847">MTSDAHTTGEATDGHGITEEKTASKQTRPDGRKARGQHRRKQLVDAALRVAARDGVAAITHRAVAAEAGVAATAGTYYFPTVDDLLSAVITAGVQRFTTDLTARLGQAPTVRTFVDYLDDILRHDRPRLITEYELYLLAARRPELRPALRPWTEAMRTILARWTTDPIALTATIAVLDGLFLQSVTATPPSTDTVEAVLLGTLAITQSATQ</sequence>
<evidence type="ECO:0000313" key="5">
    <source>
        <dbReference type="EMBL" id="MCM6778981.1"/>
    </source>
</evidence>
<dbReference type="Proteomes" id="UP001139157">
    <property type="component" value="Unassembled WGS sequence"/>
</dbReference>
<dbReference type="InterPro" id="IPR050109">
    <property type="entry name" value="HTH-type_TetR-like_transc_reg"/>
</dbReference>
<dbReference type="PROSITE" id="PS50977">
    <property type="entry name" value="HTH_TETR_2"/>
    <property type="match status" value="1"/>
</dbReference>
<name>A0A9X2EIX6_9NOCA</name>
<proteinExistence type="predicted"/>
<protein>
    <submittedName>
        <fullName evidence="5">TetR family transcriptional regulator</fullName>
    </submittedName>
</protein>
<evidence type="ECO:0000256" key="1">
    <source>
        <dbReference type="ARBA" id="ARBA00023125"/>
    </source>
</evidence>
<dbReference type="InterPro" id="IPR009057">
    <property type="entry name" value="Homeodomain-like_sf"/>
</dbReference>
<dbReference type="GO" id="GO:0003700">
    <property type="term" value="F:DNA-binding transcription factor activity"/>
    <property type="evidence" value="ECO:0007669"/>
    <property type="project" value="TreeGrafter"/>
</dbReference>
<dbReference type="SUPFAM" id="SSF46689">
    <property type="entry name" value="Homeodomain-like"/>
    <property type="match status" value="1"/>
</dbReference>
<dbReference type="EMBL" id="JAMRXG010000032">
    <property type="protein sequence ID" value="MCM6778981.1"/>
    <property type="molecule type" value="Genomic_DNA"/>
</dbReference>
<dbReference type="InterPro" id="IPR001647">
    <property type="entry name" value="HTH_TetR"/>
</dbReference>
<evidence type="ECO:0000256" key="2">
    <source>
        <dbReference type="PROSITE-ProRule" id="PRU00335"/>
    </source>
</evidence>
<dbReference type="Gene3D" id="1.10.357.10">
    <property type="entry name" value="Tetracycline Repressor, domain 2"/>
    <property type="match status" value="1"/>
</dbReference>
<feature type="domain" description="HTH tetR-type" evidence="4">
    <location>
        <begin position="37"/>
        <end position="97"/>
    </location>
</feature>
<evidence type="ECO:0000313" key="6">
    <source>
        <dbReference type="Proteomes" id="UP001139157"/>
    </source>
</evidence>
<dbReference type="Pfam" id="PF00440">
    <property type="entry name" value="TetR_N"/>
    <property type="match status" value="1"/>
</dbReference>
<dbReference type="InterPro" id="IPR041583">
    <property type="entry name" value="TetR_C_31"/>
</dbReference>
<reference evidence="5" key="1">
    <citation type="submission" date="2022-06" db="EMBL/GenBank/DDBJ databases">
        <title>Novel species in genus nocardia.</title>
        <authorList>
            <person name="Li F."/>
        </authorList>
    </citation>
    <scope>NUCLEOTIDE SEQUENCE</scope>
    <source>
        <strain evidence="5">CDC141</strain>
    </source>
</reference>
<dbReference type="Pfam" id="PF17940">
    <property type="entry name" value="TetR_C_31"/>
    <property type="match status" value="1"/>
</dbReference>